<dbReference type="KEGG" id="mif:Metin_0472"/>
<dbReference type="GeneID" id="32159803"/>
<sequence length="48" mass="5875">MWIEKYLNILCCPKCKGELEYKKERNKLVCKRCKKEYEIIDNIPILKI</sequence>
<evidence type="ECO:0000313" key="2">
    <source>
        <dbReference type="Proteomes" id="UP000002061"/>
    </source>
</evidence>
<dbReference type="eggNOG" id="arCOG04124">
    <property type="taxonomic scope" value="Archaea"/>
</dbReference>
<dbReference type="InterPro" id="IPR005651">
    <property type="entry name" value="Trm112-like"/>
</dbReference>
<evidence type="ECO:0008006" key="3">
    <source>
        <dbReference type="Google" id="ProtNLM"/>
    </source>
</evidence>
<dbReference type="STRING" id="573063.Metin_0472"/>
<dbReference type="Proteomes" id="UP000002061">
    <property type="component" value="Chromosome"/>
</dbReference>
<dbReference type="AlphaFoldDB" id="D5VRD9"/>
<name>D5VRD9_METIM</name>
<protein>
    <recommendedName>
        <fullName evidence="3">Trm112 family protein</fullName>
    </recommendedName>
</protein>
<evidence type="ECO:0000313" key="1">
    <source>
        <dbReference type="EMBL" id="ADG13142.1"/>
    </source>
</evidence>
<dbReference type="HOGENOM" id="CLU_155659_4_2_2"/>
<dbReference type="EMBL" id="CP002009">
    <property type="protein sequence ID" value="ADG13142.1"/>
    <property type="molecule type" value="Genomic_DNA"/>
</dbReference>
<proteinExistence type="predicted"/>
<dbReference type="OrthoDB" id="6467at2157"/>
<reference evidence="1" key="1">
    <citation type="submission" date="2010-04" db="EMBL/GenBank/DDBJ databases">
        <title>Complete sequence of Methanocaldococcus infernus ME.</title>
        <authorList>
            <consortium name="US DOE Joint Genome Institute"/>
            <person name="Lucas S."/>
            <person name="Copeland A."/>
            <person name="Lapidus A."/>
            <person name="Cheng J.-F."/>
            <person name="Bruce D."/>
            <person name="Goodwin L."/>
            <person name="Pitluck S."/>
            <person name="Munk A.C."/>
            <person name="Detter J.C."/>
            <person name="Han C."/>
            <person name="Tapia R."/>
            <person name="Land M."/>
            <person name="Hauser L."/>
            <person name="Kyrpides N."/>
            <person name="Mikhailova N."/>
            <person name="Sieprawska-Lupa M."/>
            <person name="Whitman W.B."/>
            <person name="Woyke T."/>
        </authorList>
    </citation>
    <scope>NUCLEOTIDE SEQUENCE [LARGE SCALE GENOMIC DNA]</scope>
    <source>
        <strain evidence="1">ME</strain>
    </source>
</reference>
<dbReference type="Pfam" id="PF03966">
    <property type="entry name" value="Trm112p"/>
    <property type="match status" value="1"/>
</dbReference>
<gene>
    <name evidence="1" type="ordered locus">Metin_0472</name>
</gene>
<accession>D5VRD9</accession>
<dbReference type="RefSeq" id="WP_013099888.1">
    <property type="nucleotide sequence ID" value="NC_014122.1"/>
</dbReference>
<organism evidence="1 2">
    <name type="scientific">Methanocaldococcus infernus (strain DSM 11812 / JCM 15783 / ME)</name>
    <dbReference type="NCBI Taxonomy" id="573063"/>
    <lineage>
        <taxon>Archaea</taxon>
        <taxon>Methanobacteriati</taxon>
        <taxon>Methanobacteriota</taxon>
        <taxon>Methanomada group</taxon>
        <taxon>Methanococci</taxon>
        <taxon>Methanococcales</taxon>
        <taxon>Methanocaldococcaceae</taxon>
        <taxon>Methanocaldococcus</taxon>
    </lineage>
</organism>
<dbReference type="Gene3D" id="2.20.25.10">
    <property type="match status" value="1"/>
</dbReference>
<dbReference type="SUPFAM" id="SSF158997">
    <property type="entry name" value="Trm112p-like"/>
    <property type="match status" value="1"/>
</dbReference>
<keyword evidence="2" id="KW-1185">Reference proteome</keyword>